<feature type="compositionally biased region" description="Low complexity" evidence="4">
    <location>
        <begin position="353"/>
        <end position="365"/>
    </location>
</feature>
<dbReference type="Proteomes" id="UP000054558">
    <property type="component" value="Unassembled WGS sequence"/>
</dbReference>
<dbReference type="InterPro" id="IPR006447">
    <property type="entry name" value="Myb_dom_plants"/>
</dbReference>
<feature type="compositionally biased region" description="Low complexity" evidence="4">
    <location>
        <begin position="426"/>
        <end position="436"/>
    </location>
</feature>
<dbReference type="GO" id="GO:0003677">
    <property type="term" value="F:DNA binding"/>
    <property type="evidence" value="ECO:0007669"/>
    <property type="project" value="InterPro"/>
</dbReference>
<keyword evidence="1" id="KW-0805">Transcription regulation</keyword>
<dbReference type="OMA" id="EDEWEMM"/>
<feature type="region of interest" description="Disordered" evidence="4">
    <location>
        <begin position="332"/>
        <end position="395"/>
    </location>
</feature>
<dbReference type="InterPro" id="IPR017930">
    <property type="entry name" value="Myb_dom"/>
</dbReference>
<evidence type="ECO:0000256" key="1">
    <source>
        <dbReference type="ARBA" id="ARBA00023015"/>
    </source>
</evidence>
<dbReference type="PROSITE" id="PS51294">
    <property type="entry name" value="HTH_MYB"/>
    <property type="match status" value="1"/>
</dbReference>
<gene>
    <name evidence="6" type="ORF">KFL_001180040</name>
</gene>
<dbReference type="Gene3D" id="1.10.10.60">
    <property type="entry name" value="Homeodomain-like"/>
    <property type="match status" value="1"/>
</dbReference>
<evidence type="ECO:0000256" key="4">
    <source>
        <dbReference type="SAM" id="MobiDB-lite"/>
    </source>
</evidence>
<dbReference type="InterPro" id="IPR009057">
    <property type="entry name" value="Homeodomain-like_sf"/>
</dbReference>
<keyword evidence="7" id="KW-1185">Reference proteome</keyword>
<evidence type="ECO:0000313" key="6">
    <source>
        <dbReference type="EMBL" id="GAQ82625.1"/>
    </source>
</evidence>
<feature type="region of interest" description="Disordered" evidence="4">
    <location>
        <begin position="413"/>
        <end position="456"/>
    </location>
</feature>
<feature type="compositionally biased region" description="Pro residues" evidence="4">
    <location>
        <begin position="380"/>
        <end position="394"/>
    </location>
</feature>
<evidence type="ECO:0000256" key="3">
    <source>
        <dbReference type="ARBA" id="ARBA00023242"/>
    </source>
</evidence>
<feature type="region of interest" description="Disordered" evidence="4">
    <location>
        <begin position="498"/>
        <end position="568"/>
    </location>
</feature>
<protein>
    <submittedName>
        <fullName evidence="6">Two-component response regulator ARR-B family</fullName>
    </submittedName>
</protein>
<reference evidence="6 7" key="1">
    <citation type="journal article" date="2014" name="Nat. Commun.">
        <title>Klebsormidium flaccidum genome reveals primary factors for plant terrestrial adaptation.</title>
        <authorList>
            <person name="Hori K."/>
            <person name="Maruyama F."/>
            <person name="Fujisawa T."/>
            <person name="Togashi T."/>
            <person name="Yamamoto N."/>
            <person name="Seo M."/>
            <person name="Sato S."/>
            <person name="Yamada T."/>
            <person name="Mori H."/>
            <person name="Tajima N."/>
            <person name="Moriyama T."/>
            <person name="Ikeuchi M."/>
            <person name="Watanabe M."/>
            <person name="Wada H."/>
            <person name="Kobayashi K."/>
            <person name="Saito M."/>
            <person name="Masuda T."/>
            <person name="Sasaki-Sekimoto Y."/>
            <person name="Mashiguchi K."/>
            <person name="Awai K."/>
            <person name="Shimojima M."/>
            <person name="Masuda S."/>
            <person name="Iwai M."/>
            <person name="Nobusawa T."/>
            <person name="Narise T."/>
            <person name="Kondo S."/>
            <person name="Saito H."/>
            <person name="Sato R."/>
            <person name="Murakawa M."/>
            <person name="Ihara Y."/>
            <person name="Oshima-Yamada Y."/>
            <person name="Ohtaka K."/>
            <person name="Satoh M."/>
            <person name="Sonobe K."/>
            <person name="Ishii M."/>
            <person name="Ohtani R."/>
            <person name="Kanamori-Sato M."/>
            <person name="Honoki R."/>
            <person name="Miyazaki D."/>
            <person name="Mochizuki H."/>
            <person name="Umetsu J."/>
            <person name="Higashi K."/>
            <person name="Shibata D."/>
            <person name="Kamiya Y."/>
            <person name="Sato N."/>
            <person name="Nakamura Y."/>
            <person name="Tabata S."/>
            <person name="Ida S."/>
            <person name="Kurokawa K."/>
            <person name="Ohta H."/>
        </authorList>
    </citation>
    <scope>NUCLEOTIDE SEQUENCE [LARGE SCALE GENOMIC DNA]</scope>
    <source>
        <strain evidence="6 7">NIES-2285</strain>
    </source>
</reference>
<feature type="compositionally biased region" description="Gly residues" evidence="4">
    <location>
        <begin position="498"/>
        <end position="509"/>
    </location>
</feature>
<evidence type="ECO:0000313" key="7">
    <source>
        <dbReference type="Proteomes" id="UP000054558"/>
    </source>
</evidence>
<sequence>MSEAGTELNLKLLGAEVGELPGMTAGGQRESIDNDESKVTLGLGSGEDQDQPGSLTSLEQELLTLGAQPQDAPQMLPSDLAGSLAGSSVEQAIAAEEAVPGEGAQAGQAAGRGSAGGQVPVGMGAPDYSHAGMQPQEYGAGDYNHYGAQVKLEDNSRRGHQEMPADSGAAGEAGVGGKRPLEGAHAGLGLSRQSTEESLGRHMEGGREGEDGGTEGEEQEGRGQGNKKQRLVWTAELHSRFMNAVNHLGVKNAVPKTILQLMNVEGMTRENVASHLQKYRLYLKRLAGLPPNARLSPELVQGGSHLYPYVHQPHEVPPPMMMAPPLHQGYPPHGAPYYPPPHRTDTGGPPLMGSPAPASGDASAPGPKPGEGRSGEAGAPPYPAPMGSIPPSPPHFGYTPEMYSSFSSMAHGGWHPLPGPGPGQPQPGQYRTADPLPGSPAPPGQGAQYSSPGGGHYSGPVGGSMYNAGAGAVAGVGSPAPLQGSAYGYQGAAGGHYGSPGMGSPGGTGSPPSAQRGSAPAMQQYAAPTWQQDPPGGGFGQQFWMQPAAQDWQQKRWPDAGQPQQRKW</sequence>
<dbReference type="NCBIfam" id="TIGR01557">
    <property type="entry name" value="myb_SHAQKYF"/>
    <property type="match status" value="1"/>
</dbReference>
<dbReference type="PANTHER" id="PTHR31442">
    <property type="entry name" value="HOMEODOMAIN-LIKE SUPERFAMILY PROTEIN-RELATED"/>
    <property type="match status" value="1"/>
</dbReference>
<feature type="compositionally biased region" description="Low complexity" evidence="4">
    <location>
        <begin position="92"/>
        <end position="112"/>
    </location>
</feature>
<dbReference type="AlphaFoldDB" id="A0A1Y1HVI6"/>
<feature type="compositionally biased region" description="Low complexity" evidence="4">
    <location>
        <begin position="53"/>
        <end position="66"/>
    </location>
</feature>
<dbReference type="GO" id="GO:0003700">
    <property type="term" value="F:DNA-binding transcription factor activity"/>
    <property type="evidence" value="ECO:0000318"/>
    <property type="project" value="GO_Central"/>
</dbReference>
<dbReference type="STRING" id="105231.A0A1Y1HVI6"/>
<accession>A0A1Y1HVI6</accession>
<dbReference type="SMR" id="A0A1Y1HVI6"/>
<dbReference type="PANTHER" id="PTHR31442:SF29">
    <property type="entry name" value="HOMEODOMAIN-LIKE SUPERFAMILY PROTEIN"/>
    <property type="match status" value="1"/>
</dbReference>
<dbReference type="SUPFAM" id="SSF46689">
    <property type="entry name" value="Homeodomain-like"/>
    <property type="match status" value="1"/>
</dbReference>
<dbReference type="EMBL" id="DF237067">
    <property type="protein sequence ID" value="GAQ82625.1"/>
    <property type="molecule type" value="Genomic_DNA"/>
</dbReference>
<organism evidence="6 7">
    <name type="scientific">Klebsormidium nitens</name>
    <name type="common">Green alga</name>
    <name type="synonym">Ulothrix nitens</name>
    <dbReference type="NCBI Taxonomy" id="105231"/>
    <lineage>
        <taxon>Eukaryota</taxon>
        <taxon>Viridiplantae</taxon>
        <taxon>Streptophyta</taxon>
        <taxon>Klebsormidiophyceae</taxon>
        <taxon>Klebsormidiales</taxon>
        <taxon>Klebsormidiaceae</taxon>
        <taxon>Klebsormidium</taxon>
    </lineage>
</organism>
<name>A0A1Y1HVI6_KLENI</name>
<dbReference type="Pfam" id="PF00249">
    <property type="entry name" value="Myb_DNA-binding"/>
    <property type="match status" value="1"/>
</dbReference>
<evidence type="ECO:0000256" key="2">
    <source>
        <dbReference type="ARBA" id="ARBA00023163"/>
    </source>
</evidence>
<dbReference type="GO" id="GO:0005634">
    <property type="term" value="C:nucleus"/>
    <property type="evidence" value="ECO:0000318"/>
    <property type="project" value="GO_Central"/>
</dbReference>
<feature type="region of interest" description="Disordered" evidence="4">
    <location>
        <begin position="19"/>
        <end position="142"/>
    </location>
</feature>
<dbReference type="FunFam" id="1.10.10.60:FF:000007">
    <property type="entry name" value="Two-component response regulator"/>
    <property type="match status" value="1"/>
</dbReference>
<proteinExistence type="predicted"/>
<feature type="domain" description="HTH myb-type" evidence="5">
    <location>
        <begin position="225"/>
        <end position="284"/>
    </location>
</feature>
<feature type="compositionally biased region" description="Basic and acidic residues" evidence="4">
    <location>
        <begin position="194"/>
        <end position="210"/>
    </location>
</feature>
<evidence type="ECO:0000259" key="5">
    <source>
        <dbReference type="PROSITE" id="PS51294"/>
    </source>
</evidence>
<dbReference type="OrthoDB" id="60033at2759"/>
<dbReference type="InterPro" id="IPR001005">
    <property type="entry name" value="SANT/Myb"/>
</dbReference>
<feature type="region of interest" description="Disordered" evidence="4">
    <location>
        <begin position="156"/>
        <end position="228"/>
    </location>
</feature>
<keyword evidence="2" id="KW-0804">Transcription</keyword>
<dbReference type="InterPro" id="IPR044841">
    <property type="entry name" value="LUX/BOA-like"/>
</dbReference>
<keyword evidence="3" id="KW-0539">Nucleus</keyword>